<comment type="caution">
    <text evidence="3">The sequence shown here is derived from an EMBL/GenBank/DDBJ whole genome shotgun (WGS) entry which is preliminary data.</text>
</comment>
<dbReference type="RefSeq" id="WP_074840079.1">
    <property type="nucleotide sequence ID" value="NZ_CATLQZ010000013.1"/>
</dbReference>
<feature type="transmembrane region" description="Helical" evidence="1">
    <location>
        <begin position="125"/>
        <end position="143"/>
    </location>
</feature>
<dbReference type="GeneID" id="80821007"/>
<protein>
    <submittedName>
        <fullName evidence="3">Tripartite tricarboxylate transporter TctB family protein</fullName>
    </submittedName>
</protein>
<feature type="transmembrane region" description="Helical" evidence="1">
    <location>
        <begin position="38"/>
        <end position="58"/>
    </location>
</feature>
<accession>A0A975WF45</accession>
<sequence length="160" mass="17577">MRLPDIWTGLGFACLGGFVVLRATTFPEPAGAASPRLFPYMIGSAFVLLGLAVVARSLRARRHDDGRLFRPVAEDWMRSPRRMVRVLLIPLTIVAFGLLSPAFGTLLVATPLIFLNALAWQEKPVPALVSAVVICVVVTVFFTRVMRVPLPTGPFFGPWF</sequence>
<dbReference type="Pfam" id="PF07331">
    <property type="entry name" value="TctB"/>
    <property type="match status" value="1"/>
</dbReference>
<dbReference type="InterPro" id="IPR009936">
    <property type="entry name" value="DUF1468"/>
</dbReference>
<evidence type="ECO:0000313" key="4">
    <source>
        <dbReference type="Proteomes" id="UP000182932"/>
    </source>
</evidence>
<dbReference type="Proteomes" id="UP000182932">
    <property type="component" value="Unassembled WGS sequence"/>
</dbReference>
<feature type="domain" description="DUF1468" evidence="2">
    <location>
        <begin position="7"/>
        <end position="151"/>
    </location>
</feature>
<evidence type="ECO:0000256" key="1">
    <source>
        <dbReference type="SAM" id="Phobius"/>
    </source>
</evidence>
<evidence type="ECO:0000259" key="2">
    <source>
        <dbReference type="Pfam" id="PF07331"/>
    </source>
</evidence>
<reference evidence="3 4" key="1">
    <citation type="submission" date="2016-10" db="EMBL/GenBank/DDBJ databases">
        <authorList>
            <person name="Varghese N."/>
            <person name="Submissions S."/>
        </authorList>
    </citation>
    <scope>NUCLEOTIDE SEQUENCE [LARGE SCALE GENOMIC DNA]</scope>
    <source>
        <strain evidence="3 4">FF3</strain>
    </source>
</reference>
<gene>
    <name evidence="3" type="ORF">SAMN04487940_13144</name>
</gene>
<feature type="transmembrane region" description="Helical" evidence="1">
    <location>
        <begin position="86"/>
        <end position="119"/>
    </location>
</feature>
<keyword evidence="1" id="KW-0812">Transmembrane</keyword>
<proteinExistence type="predicted"/>
<keyword evidence="4" id="KW-1185">Reference proteome</keyword>
<dbReference type="EMBL" id="FNYY01000031">
    <property type="protein sequence ID" value="SEK09989.1"/>
    <property type="molecule type" value="Genomic_DNA"/>
</dbReference>
<organism evidence="3 4">
    <name type="scientific">Marinovum algicola</name>
    <dbReference type="NCBI Taxonomy" id="42444"/>
    <lineage>
        <taxon>Bacteria</taxon>
        <taxon>Pseudomonadati</taxon>
        <taxon>Pseudomonadota</taxon>
        <taxon>Alphaproteobacteria</taxon>
        <taxon>Rhodobacterales</taxon>
        <taxon>Roseobacteraceae</taxon>
        <taxon>Marinovum</taxon>
    </lineage>
</organism>
<dbReference type="AlphaFoldDB" id="A0A975WF45"/>
<evidence type="ECO:0000313" key="3">
    <source>
        <dbReference type="EMBL" id="SEK09989.1"/>
    </source>
</evidence>
<keyword evidence="1" id="KW-0472">Membrane</keyword>
<keyword evidence="1" id="KW-1133">Transmembrane helix</keyword>
<name>A0A975WF45_9RHOB</name>